<dbReference type="OrthoDB" id="526037at2"/>
<dbReference type="InterPro" id="IPR050249">
    <property type="entry name" value="Pseudomonas-type_ThrB"/>
</dbReference>
<feature type="domain" description="Aminoglycoside phosphotransferase" evidence="1">
    <location>
        <begin position="51"/>
        <end position="275"/>
    </location>
</feature>
<dbReference type="RefSeq" id="WP_119476064.1">
    <property type="nucleotide sequence ID" value="NZ_QXML01000001.1"/>
</dbReference>
<dbReference type="InterPro" id="IPR011009">
    <property type="entry name" value="Kinase-like_dom_sf"/>
</dbReference>
<dbReference type="PANTHER" id="PTHR21064">
    <property type="entry name" value="AMINOGLYCOSIDE PHOSPHOTRANSFERASE DOMAIN-CONTAINING PROTEIN-RELATED"/>
    <property type="match status" value="1"/>
</dbReference>
<proteinExistence type="predicted"/>
<reference evidence="2 3" key="1">
    <citation type="submission" date="2018-09" db="EMBL/GenBank/DDBJ databases">
        <authorList>
            <person name="Wang X."/>
            <person name="Du Z."/>
        </authorList>
    </citation>
    <scope>NUCLEOTIDE SEQUENCE [LARGE SCALE GENOMIC DNA]</scope>
    <source>
        <strain evidence="2 3">N3</strain>
    </source>
</reference>
<dbReference type="Pfam" id="PF01636">
    <property type="entry name" value="APH"/>
    <property type="match status" value="1"/>
</dbReference>
<dbReference type="InterPro" id="IPR002575">
    <property type="entry name" value="Aminoglycoside_PTrfase"/>
</dbReference>
<accession>A0A418PWM7</accession>
<dbReference type="AlphaFoldDB" id="A0A418PWM7"/>
<evidence type="ECO:0000313" key="2">
    <source>
        <dbReference type="EMBL" id="RIW18587.1"/>
    </source>
</evidence>
<dbReference type="GO" id="GO:0016740">
    <property type="term" value="F:transferase activity"/>
    <property type="evidence" value="ECO:0007669"/>
    <property type="project" value="UniProtKB-KW"/>
</dbReference>
<evidence type="ECO:0000313" key="3">
    <source>
        <dbReference type="Proteomes" id="UP000283522"/>
    </source>
</evidence>
<name>A0A418PWM7_9BACT</name>
<dbReference type="SUPFAM" id="SSF56112">
    <property type="entry name" value="Protein kinase-like (PK-like)"/>
    <property type="match status" value="1"/>
</dbReference>
<gene>
    <name evidence="2" type="ORF">D0X99_02575</name>
</gene>
<protein>
    <submittedName>
        <fullName evidence="2">Aminoglycoside phosphotransferase family protein</fullName>
    </submittedName>
</protein>
<dbReference type="Gene3D" id="3.90.1200.10">
    <property type="match status" value="1"/>
</dbReference>
<comment type="caution">
    <text evidence="2">The sequence shown here is derived from an EMBL/GenBank/DDBJ whole genome shotgun (WGS) entry which is preliminary data.</text>
</comment>
<keyword evidence="3" id="KW-1185">Reference proteome</keyword>
<evidence type="ECO:0000259" key="1">
    <source>
        <dbReference type="Pfam" id="PF01636"/>
    </source>
</evidence>
<keyword evidence="2" id="KW-0808">Transferase</keyword>
<dbReference type="Gene3D" id="3.30.200.20">
    <property type="entry name" value="Phosphorylase Kinase, domain 1"/>
    <property type="match status" value="1"/>
</dbReference>
<dbReference type="PANTHER" id="PTHR21064:SF5">
    <property type="entry name" value="SLR1880 PROTEIN"/>
    <property type="match status" value="1"/>
</dbReference>
<dbReference type="EMBL" id="QXML01000001">
    <property type="protein sequence ID" value="RIW18587.1"/>
    <property type="molecule type" value="Genomic_DNA"/>
</dbReference>
<sequence>MNRKIDLLPDLYFWKIKNRKNSFLPYFRSMFSQLASAISTAYPLLENQPLEITPFGEGLIHETLLVTNGSKKWILQGFNEAVFNYPSRIDHNLGMLYHLAKSQPLPFQLPLPILNSRQNRLTELEGKKYRLFDFVKGKTLQQIENPRQALIAAKAYGEFASWAIEIDAKEMEETILNFHRLDLRYQKLKEVSLGKNNLSVEEKEILDFYLNQSPLIDWYLKQLNQLPLRVTHNDTKINNLIFSENLEQVEALIDLDTLMGGYLMYDFGDLVRTVACSLPETSIQWSEIRFIPEIFEQLLKGYWEGVKAITTLEEAKSLLFGGEIMTLIMGLRFFTDHLQGNIYYRVSYPEQNFHRAKNQMIFLQDQQRNRKKLLEIWETVTELKY</sequence>
<dbReference type="Proteomes" id="UP000283522">
    <property type="component" value="Unassembled WGS sequence"/>
</dbReference>
<organism evidence="2 3">
    <name type="scientific">Algoriphagus lacus</name>
    <dbReference type="NCBI Taxonomy" id="2056311"/>
    <lineage>
        <taxon>Bacteria</taxon>
        <taxon>Pseudomonadati</taxon>
        <taxon>Bacteroidota</taxon>
        <taxon>Cytophagia</taxon>
        <taxon>Cytophagales</taxon>
        <taxon>Cyclobacteriaceae</taxon>
        <taxon>Algoriphagus</taxon>
    </lineage>
</organism>